<keyword evidence="1" id="KW-0472">Membrane</keyword>
<dbReference type="Pfam" id="PF26640">
    <property type="entry name" value="DUF8212"/>
    <property type="match status" value="1"/>
</dbReference>
<keyword evidence="1" id="KW-0812">Transmembrane</keyword>
<feature type="transmembrane region" description="Helical" evidence="1">
    <location>
        <begin position="220"/>
        <end position="238"/>
    </location>
</feature>
<dbReference type="STRING" id="870435.A0A0C3I712"/>
<dbReference type="EMBL" id="KN832266">
    <property type="protein sequence ID" value="KIN92982.1"/>
    <property type="molecule type" value="Genomic_DNA"/>
</dbReference>
<reference evidence="4" key="2">
    <citation type="submission" date="2015-01" db="EMBL/GenBank/DDBJ databases">
        <title>Evolutionary Origins and Diversification of the Mycorrhizal Mutualists.</title>
        <authorList>
            <consortium name="DOE Joint Genome Institute"/>
            <consortium name="Mycorrhizal Genomics Consortium"/>
            <person name="Kohler A."/>
            <person name="Kuo A."/>
            <person name="Nagy L.G."/>
            <person name="Floudas D."/>
            <person name="Copeland A."/>
            <person name="Barry K.W."/>
            <person name="Cichocki N."/>
            <person name="Veneault-Fourrey C."/>
            <person name="LaButti K."/>
            <person name="Lindquist E.A."/>
            <person name="Lipzen A."/>
            <person name="Lundell T."/>
            <person name="Morin E."/>
            <person name="Murat C."/>
            <person name="Riley R."/>
            <person name="Ohm R."/>
            <person name="Sun H."/>
            <person name="Tunlid A."/>
            <person name="Henrissat B."/>
            <person name="Grigoriev I.V."/>
            <person name="Hibbett D.S."/>
            <person name="Martin F."/>
        </authorList>
    </citation>
    <scope>NUCLEOTIDE SEQUENCE [LARGE SCALE GENOMIC DNA]</scope>
    <source>
        <strain evidence="4">Marx 270</strain>
    </source>
</reference>
<protein>
    <recommendedName>
        <fullName evidence="2">DUF8212 domain-containing protein</fullName>
    </recommendedName>
</protein>
<dbReference type="HOGENOM" id="CLU_099134_0_0_1"/>
<keyword evidence="4" id="KW-1185">Reference proteome</keyword>
<evidence type="ECO:0000256" key="1">
    <source>
        <dbReference type="SAM" id="Phobius"/>
    </source>
</evidence>
<evidence type="ECO:0000313" key="3">
    <source>
        <dbReference type="EMBL" id="KIN92982.1"/>
    </source>
</evidence>
<dbReference type="InterPro" id="IPR058525">
    <property type="entry name" value="DUF8212"/>
</dbReference>
<feature type="domain" description="DUF8212" evidence="2">
    <location>
        <begin position="39"/>
        <end position="66"/>
    </location>
</feature>
<dbReference type="Proteomes" id="UP000054217">
    <property type="component" value="Unassembled WGS sequence"/>
</dbReference>
<evidence type="ECO:0000259" key="2">
    <source>
        <dbReference type="Pfam" id="PF26640"/>
    </source>
</evidence>
<accession>A0A0C3I712</accession>
<dbReference type="OrthoDB" id="5122891at2759"/>
<sequence>MSWAKGRTSTKEEDKVYALMGLFGVNLPILYGEGETKTFLKLQSEIMKTTDDQSIFAWRSASAESHASDSGLFADTSKCFADCGDVQKIPYDLWSEYCTKHFRSGSVATPLLDVVPSCRGFRAILPVRQRGAGLDTLLACARGPAVWNGSEYIANLDAADTNKADLIQCIHLQQSCHGYERVDKGHLATIGVDDFQKFSLQDIHICASQSFLDAPTRRKWLVNGLLYIIPPSILFLLYQSRKASL</sequence>
<evidence type="ECO:0000313" key="4">
    <source>
        <dbReference type="Proteomes" id="UP000054217"/>
    </source>
</evidence>
<dbReference type="AlphaFoldDB" id="A0A0C3I712"/>
<dbReference type="PANTHER" id="PTHR10622">
    <property type="entry name" value="HET DOMAIN-CONTAINING PROTEIN"/>
    <property type="match status" value="1"/>
</dbReference>
<organism evidence="3 4">
    <name type="scientific">Pisolithus tinctorius Marx 270</name>
    <dbReference type="NCBI Taxonomy" id="870435"/>
    <lineage>
        <taxon>Eukaryota</taxon>
        <taxon>Fungi</taxon>
        <taxon>Dikarya</taxon>
        <taxon>Basidiomycota</taxon>
        <taxon>Agaricomycotina</taxon>
        <taxon>Agaricomycetes</taxon>
        <taxon>Agaricomycetidae</taxon>
        <taxon>Boletales</taxon>
        <taxon>Sclerodermatineae</taxon>
        <taxon>Pisolithaceae</taxon>
        <taxon>Pisolithus</taxon>
    </lineage>
</organism>
<gene>
    <name evidence="3" type="ORF">M404DRAFT_1009275</name>
</gene>
<reference evidence="3 4" key="1">
    <citation type="submission" date="2014-04" db="EMBL/GenBank/DDBJ databases">
        <authorList>
            <consortium name="DOE Joint Genome Institute"/>
            <person name="Kuo A."/>
            <person name="Kohler A."/>
            <person name="Costa M.D."/>
            <person name="Nagy L.G."/>
            <person name="Floudas D."/>
            <person name="Copeland A."/>
            <person name="Barry K.W."/>
            <person name="Cichocki N."/>
            <person name="Veneault-Fourrey C."/>
            <person name="LaButti K."/>
            <person name="Lindquist E.A."/>
            <person name="Lipzen A."/>
            <person name="Lundell T."/>
            <person name="Morin E."/>
            <person name="Murat C."/>
            <person name="Sun H."/>
            <person name="Tunlid A."/>
            <person name="Henrissat B."/>
            <person name="Grigoriev I.V."/>
            <person name="Hibbett D.S."/>
            <person name="Martin F."/>
            <person name="Nordberg H.P."/>
            <person name="Cantor M.N."/>
            <person name="Hua S.X."/>
        </authorList>
    </citation>
    <scope>NUCLEOTIDE SEQUENCE [LARGE SCALE GENOMIC DNA]</scope>
    <source>
        <strain evidence="3 4">Marx 270</strain>
    </source>
</reference>
<keyword evidence="1" id="KW-1133">Transmembrane helix</keyword>
<dbReference type="PANTHER" id="PTHR10622:SF10">
    <property type="entry name" value="HET DOMAIN-CONTAINING PROTEIN"/>
    <property type="match status" value="1"/>
</dbReference>
<proteinExistence type="predicted"/>
<dbReference type="InParanoid" id="A0A0C3I712"/>
<name>A0A0C3I712_PISTI</name>